<evidence type="ECO:0000313" key="2">
    <source>
        <dbReference type="EMBL" id="MBE9222799.1"/>
    </source>
</evidence>
<sequence length="228" mass="25108">MNSSKIPNYSPNSFNLLSFLTKSGVSVIFMVGLFFLFQTSNKIMEGLKNLLPTVTNDIDTSKLIVQKIQGVSELTTTVFVMDAVIPTSSSRRIGDWVVGETNLLYLARGEVRAGLDLSKIEENNIRVENDTLTITLPAPQILDSKIDVTKSQVYDYDRGFLSLGPDVAPDLQTQAQRETLKKVVNSACDAHILTQANQRAVLTITQLMENTGYDSVNVKTTPSKECKG</sequence>
<keyword evidence="1" id="KW-1133">Transmembrane helix</keyword>
<comment type="caution">
    <text evidence="2">The sequence shown here is derived from an EMBL/GenBank/DDBJ whole genome shotgun (WGS) entry which is preliminary data.</text>
</comment>
<name>A0ABR9V7K8_9CHRO</name>
<gene>
    <name evidence="2" type="ORF">IQ215_08830</name>
</gene>
<accession>A0ABR9V7K8</accession>
<evidence type="ECO:0000313" key="3">
    <source>
        <dbReference type="Proteomes" id="UP000654604"/>
    </source>
</evidence>
<protein>
    <submittedName>
        <fullName evidence="2">DUF4230 domain-containing protein</fullName>
    </submittedName>
</protein>
<evidence type="ECO:0000256" key="1">
    <source>
        <dbReference type="SAM" id="Phobius"/>
    </source>
</evidence>
<keyword evidence="1" id="KW-0812">Transmembrane</keyword>
<dbReference type="RefSeq" id="WP_193800949.1">
    <property type="nucleotide sequence ID" value="NZ_JADEWC010000017.1"/>
</dbReference>
<dbReference type="Proteomes" id="UP000654604">
    <property type="component" value="Unassembled WGS sequence"/>
</dbReference>
<reference evidence="2 3" key="1">
    <citation type="submission" date="2020-10" db="EMBL/GenBank/DDBJ databases">
        <authorList>
            <person name="Castelo-Branco R."/>
            <person name="Eusebio N."/>
            <person name="Adriana R."/>
            <person name="Vieira A."/>
            <person name="Brugerolle De Fraissinette N."/>
            <person name="Rezende De Castro R."/>
            <person name="Schneider M.P."/>
            <person name="Vasconcelos V."/>
            <person name="Leao P.N."/>
        </authorList>
    </citation>
    <scope>NUCLEOTIDE SEQUENCE [LARGE SCALE GENOMIC DNA]</scope>
    <source>
        <strain evidence="2 3">LEGE 03274</strain>
    </source>
</reference>
<proteinExistence type="predicted"/>
<keyword evidence="3" id="KW-1185">Reference proteome</keyword>
<dbReference type="EMBL" id="JADEWC010000017">
    <property type="protein sequence ID" value="MBE9222799.1"/>
    <property type="molecule type" value="Genomic_DNA"/>
</dbReference>
<dbReference type="Pfam" id="PF14014">
    <property type="entry name" value="DUF4230"/>
    <property type="match status" value="1"/>
</dbReference>
<dbReference type="InterPro" id="IPR025324">
    <property type="entry name" value="DUF4230"/>
</dbReference>
<organism evidence="2 3">
    <name type="scientific">Cyanobacterium stanieri LEGE 03274</name>
    <dbReference type="NCBI Taxonomy" id="1828756"/>
    <lineage>
        <taxon>Bacteria</taxon>
        <taxon>Bacillati</taxon>
        <taxon>Cyanobacteriota</taxon>
        <taxon>Cyanophyceae</taxon>
        <taxon>Oscillatoriophycideae</taxon>
        <taxon>Chroococcales</taxon>
        <taxon>Geminocystaceae</taxon>
        <taxon>Cyanobacterium</taxon>
    </lineage>
</organism>
<feature type="transmembrane region" description="Helical" evidence="1">
    <location>
        <begin position="16"/>
        <end position="37"/>
    </location>
</feature>
<keyword evidence="1" id="KW-0472">Membrane</keyword>